<gene>
    <name evidence="1" type="ORF">MGWOODY_Clf1795</name>
</gene>
<reference evidence="1" key="1">
    <citation type="submission" date="2015-10" db="EMBL/GenBank/DDBJ databases">
        <authorList>
            <person name="Gilbert D.G."/>
        </authorList>
    </citation>
    <scope>NUCLEOTIDE SEQUENCE</scope>
</reference>
<evidence type="ECO:0000313" key="1">
    <source>
        <dbReference type="EMBL" id="CUV01955.1"/>
    </source>
</evidence>
<sequence>MFYLKGCSKCQGDLTPEKDAYGAFLKCLQCGKLTEANEAGGRRSVLHGATFNEVAIRALSEGEVRTAVAA</sequence>
<dbReference type="EMBL" id="FAXA01000153">
    <property type="protein sequence ID" value="CUV01955.1"/>
    <property type="molecule type" value="Genomic_DNA"/>
</dbReference>
<dbReference type="AlphaFoldDB" id="A0A160V9K4"/>
<proteinExistence type="predicted"/>
<name>A0A160V9K4_9ZZZZ</name>
<protein>
    <submittedName>
        <fullName evidence="1">Uncharacterized protein</fullName>
    </submittedName>
</protein>
<organism evidence="1">
    <name type="scientific">hydrothermal vent metagenome</name>
    <dbReference type="NCBI Taxonomy" id="652676"/>
    <lineage>
        <taxon>unclassified sequences</taxon>
        <taxon>metagenomes</taxon>
        <taxon>ecological metagenomes</taxon>
    </lineage>
</organism>
<accession>A0A160V9K4</accession>